<evidence type="ECO:0000256" key="1">
    <source>
        <dbReference type="SAM" id="Coils"/>
    </source>
</evidence>
<protein>
    <submittedName>
        <fullName evidence="2">Uncharacterized protein LOC114332838</fullName>
    </submittedName>
</protein>
<keyword evidence="1" id="KW-0175">Coiled coil</keyword>
<name>A0A6P7G199_DIAVI</name>
<dbReference type="OrthoDB" id="6606974at2759"/>
<accession>A0A6P7G199</accession>
<dbReference type="AlphaFoldDB" id="A0A6P7G199"/>
<sequence length="239" mass="27482">MLQVNLKLYIILFIFLIGELTINHVICTVTCEENKLLKFLAGIQVWSPESIFDLAIIEQEAICNKLEEKLKNVEKYYTVCKQQNPHSLYVTLVAGVKALNDKVCCLNQDFFRQFLIYHPCLYELRDDFEECNGPPDWTEHSQTEKLCKNYKSILDCYYVKTAKVCGKDAALTITSLITDVIDNTITHSCKRIKKFPVVKDIMPESYIKGGSPKMLVPDMPIKSGTIVHIILFLLYFILL</sequence>
<feature type="coiled-coil region" evidence="1">
    <location>
        <begin position="56"/>
        <end position="83"/>
    </location>
</feature>
<dbReference type="RefSeq" id="XP_028138420.1">
    <property type="nucleotide sequence ID" value="XM_028282619.1"/>
</dbReference>
<dbReference type="PANTHER" id="PTHR33964">
    <property type="entry name" value="RE45066P-RELATED"/>
    <property type="match status" value="1"/>
</dbReference>
<organism evidence="2">
    <name type="scientific">Diabrotica virgifera virgifera</name>
    <name type="common">western corn rootworm</name>
    <dbReference type="NCBI Taxonomy" id="50390"/>
    <lineage>
        <taxon>Eukaryota</taxon>
        <taxon>Metazoa</taxon>
        <taxon>Ecdysozoa</taxon>
        <taxon>Arthropoda</taxon>
        <taxon>Hexapoda</taxon>
        <taxon>Insecta</taxon>
        <taxon>Pterygota</taxon>
        <taxon>Neoptera</taxon>
        <taxon>Endopterygota</taxon>
        <taxon>Coleoptera</taxon>
        <taxon>Polyphaga</taxon>
        <taxon>Cucujiformia</taxon>
        <taxon>Chrysomeloidea</taxon>
        <taxon>Chrysomelidae</taxon>
        <taxon>Galerucinae</taxon>
        <taxon>Diabroticina</taxon>
        <taxon>Diabroticites</taxon>
        <taxon>Diabrotica</taxon>
    </lineage>
</organism>
<reference evidence="2" key="1">
    <citation type="submission" date="2025-08" db="UniProtKB">
        <authorList>
            <consortium name="RefSeq"/>
        </authorList>
    </citation>
    <scope>IDENTIFICATION</scope>
    <source>
        <tissue evidence="2">Whole insect</tissue>
    </source>
</reference>
<gene>
    <name evidence="2" type="primary">LOC114332838</name>
</gene>
<proteinExistence type="predicted"/>
<dbReference type="KEGG" id="dvv:114332838"/>
<evidence type="ECO:0000313" key="2">
    <source>
        <dbReference type="RefSeq" id="XP_028138420.1"/>
    </source>
</evidence>
<dbReference type="PANTHER" id="PTHR33964:SF1">
    <property type="entry name" value="RE45066P"/>
    <property type="match status" value="1"/>
</dbReference>
<dbReference type="InParanoid" id="A0A6P7G199"/>